<dbReference type="GO" id="GO:0030203">
    <property type="term" value="P:glycosaminoglycan metabolic process"/>
    <property type="evidence" value="ECO:0007669"/>
    <property type="project" value="TreeGrafter"/>
</dbReference>
<dbReference type="InterPro" id="IPR015883">
    <property type="entry name" value="Glyco_hydro_20_cat"/>
</dbReference>
<dbReference type="GO" id="GO:0016020">
    <property type="term" value="C:membrane"/>
    <property type="evidence" value="ECO:0007669"/>
    <property type="project" value="TreeGrafter"/>
</dbReference>
<dbReference type="Pfam" id="PF00728">
    <property type="entry name" value="Glyco_hydro_20"/>
    <property type="match status" value="1"/>
</dbReference>
<organism evidence="6">
    <name type="scientific">marine sediment metagenome</name>
    <dbReference type="NCBI Taxonomy" id="412755"/>
    <lineage>
        <taxon>unclassified sequences</taxon>
        <taxon>metagenomes</taxon>
        <taxon>ecological metagenomes</taxon>
    </lineage>
</organism>
<dbReference type="AlphaFoldDB" id="X0YVV5"/>
<dbReference type="EC" id="3.2.1.52" evidence="3"/>
<evidence type="ECO:0000256" key="3">
    <source>
        <dbReference type="ARBA" id="ARBA00012663"/>
    </source>
</evidence>
<evidence type="ECO:0000313" key="6">
    <source>
        <dbReference type="EMBL" id="GAG60894.1"/>
    </source>
</evidence>
<dbReference type="GO" id="GO:0005975">
    <property type="term" value="P:carbohydrate metabolic process"/>
    <property type="evidence" value="ECO:0007669"/>
    <property type="project" value="InterPro"/>
</dbReference>
<feature type="non-terminal residue" evidence="6">
    <location>
        <position position="1"/>
    </location>
</feature>
<dbReference type="InterPro" id="IPR025705">
    <property type="entry name" value="Beta_hexosaminidase_sua/sub"/>
</dbReference>
<proteinExistence type="inferred from homology"/>
<evidence type="ECO:0000256" key="2">
    <source>
        <dbReference type="ARBA" id="ARBA00006285"/>
    </source>
</evidence>
<dbReference type="EMBL" id="BART01008982">
    <property type="protein sequence ID" value="GAG60894.1"/>
    <property type="molecule type" value="Genomic_DNA"/>
</dbReference>
<accession>X0YVV5</accession>
<dbReference type="PRINTS" id="PR00738">
    <property type="entry name" value="GLHYDRLASE20"/>
</dbReference>
<comment type="similarity">
    <text evidence="2">Belongs to the glycosyl hydrolase 20 family.</text>
</comment>
<comment type="caution">
    <text evidence="6">The sequence shown here is derived from an EMBL/GenBank/DDBJ whole genome shotgun (WGS) entry which is preliminary data.</text>
</comment>
<name>X0YVV5_9ZZZZ</name>
<dbReference type="InterPro" id="IPR017853">
    <property type="entry name" value="GH"/>
</dbReference>
<feature type="domain" description="Glycoside hydrolase family 20 catalytic" evidence="5">
    <location>
        <begin position="1"/>
        <end position="252"/>
    </location>
</feature>
<protein>
    <recommendedName>
        <fullName evidence="3">beta-N-acetylhexosaminidase</fullName>
        <ecNumber evidence="3">3.2.1.52</ecNumber>
    </recommendedName>
</protein>
<dbReference type="PANTHER" id="PTHR22600">
    <property type="entry name" value="BETA-HEXOSAMINIDASE"/>
    <property type="match status" value="1"/>
</dbReference>
<evidence type="ECO:0000256" key="4">
    <source>
        <dbReference type="ARBA" id="ARBA00022801"/>
    </source>
</evidence>
<evidence type="ECO:0000256" key="1">
    <source>
        <dbReference type="ARBA" id="ARBA00001231"/>
    </source>
</evidence>
<dbReference type="SUPFAM" id="SSF51445">
    <property type="entry name" value="(Trans)glycosidases"/>
    <property type="match status" value="1"/>
</dbReference>
<reference evidence="6" key="1">
    <citation type="journal article" date="2014" name="Front. Microbiol.">
        <title>High frequency of phylogenetically diverse reductive dehalogenase-homologous genes in deep subseafloor sedimentary metagenomes.</title>
        <authorList>
            <person name="Kawai M."/>
            <person name="Futagami T."/>
            <person name="Toyoda A."/>
            <person name="Takaki Y."/>
            <person name="Nishi S."/>
            <person name="Hori S."/>
            <person name="Arai W."/>
            <person name="Tsubouchi T."/>
            <person name="Morono Y."/>
            <person name="Uchiyama I."/>
            <person name="Ito T."/>
            <person name="Fujiyama A."/>
            <person name="Inagaki F."/>
            <person name="Takami H."/>
        </authorList>
    </citation>
    <scope>NUCLEOTIDE SEQUENCE</scope>
    <source>
        <strain evidence="6">Expedition CK06-06</strain>
    </source>
</reference>
<dbReference type="CDD" id="cd06563">
    <property type="entry name" value="GH20_chitobiase-like"/>
    <property type="match status" value="1"/>
</dbReference>
<feature type="non-terminal residue" evidence="6">
    <location>
        <position position="386"/>
    </location>
</feature>
<evidence type="ECO:0000259" key="5">
    <source>
        <dbReference type="Pfam" id="PF00728"/>
    </source>
</evidence>
<dbReference type="GO" id="GO:0004563">
    <property type="term" value="F:beta-N-acetylhexosaminidase activity"/>
    <property type="evidence" value="ECO:0007669"/>
    <property type="project" value="UniProtKB-EC"/>
</dbReference>
<dbReference type="PANTHER" id="PTHR22600:SF57">
    <property type="entry name" value="BETA-N-ACETYLHEXOSAMINIDASE"/>
    <property type="match status" value="1"/>
</dbReference>
<keyword evidence="4" id="KW-0378">Hydrolase</keyword>
<gene>
    <name evidence="6" type="ORF">S01H4_20040</name>
</gene>
<dbReference type="Gene3D" id="3.20.20.80">
    <property type="entry name" value="Glycosidases"/>
    <property type="match status" value="1"/>
</dbReference>
<comment type="catalytic activity">
    <reaction evidence="1">
        <text>Hydrolysis of terminal non-reducing N-acetyl-D-hexosamine residues in N-acetyl-beta-D-hexosaminides.</text>
        <dbReference type="EC" id="3.2.1.52"/>
    </reaction>
</comment>
<sequence length="386" mass="44184">GFYTQEDVREIVEYAKSRYVMVVPEIEMPGHCTAALASYPELSCTGGPFEVSTVRGVHQDVYCAGNEKVFEFLEDVLSEVIELFPAPYIHIGGDECPKDRWKKCPKCQARIKAESLKDEDELQSYFIKRIEEFLLTKNRRLIGWDEILEGGLAPSATVQSWRGMEGAIAAARAGHDVIVSPTSHCYLDYTHTKTSLEKVYSFEPVPEELTAQQAKHILGGEGNMWTDRTAQELVDCWVFPRLTALAEVLWSQKDARDWKDFTSRMQQHYQRLNIMGVSFFRPIPARRVARWQPRDITVASEIFEWDITNYLDTLGRGRELFVIVVYGQGKHGVIVEGVKLLEDGKEIARDEREAFNGWSNLYTAYRLALGYHRPEGSYKIRVELRG</sequence>